<dbReference type="AlphaFoldDB" id="A0A8B8FEW5"/>
<dbReference type="InterPro" id="IPR016181">
    <property type="entry name" value="Acyl_CoA_acyltransferase"/>
</dbReference>
<evidence type="ECO:0000313" key="3">
    <source>
        <dbReference type="RefSeq" id="XP_025409106.1"/>
    </source>
</evidence>
<dbReference type="PANTHER" id="PTHR20905:SF28">
    <property type="entry name" value="GH28833P-RELATED"/>
    <property type="match status" value="1"/>
</dbReference>
<proteinExistence type="predicted"/>
<dbReference type="PANTHER" id="PTHR20905">
    <property type="entry name" value="N-ACETYLTRANSFERASE-RELATED"/>
    <property type="match status" value="1"/>
</dbReference>
<evidence type="ECO:0000313" key="2">
    <source>
        <dbReference type="Proteomes" id="UP000694846"/>
    </source>
</evidence>
<organism evidence="2 3">
    <name type="scientific">Sipha flava</name>
    <name type="common">yellow sugarcane aphid</name>
    <dbReference type="NCBI Taxonomy" id="143950"/>
    <lineage>
        <taxon>Eukaryota</taxon>
        <taxon>Metazoa</taxon>
        <taxon>Ecdysozoa</taxon>
        <taxon>Arthropoda</taxon>
        <taxon>Hexapoda</taxon>
        <taxon>Insecta</taxon>
        <taxon>Pterygota</taxon>
        <taxon>Neoptera</taxon>
        <taxon>Paraneoptera</taxon>
        <taxon>Hemiptera</taxon>
        <taxon>Sternorrhyncha</taxon>
        <taxon>Aphidomorpha</taxon>
        <taxon>Aphidoidea</taxon>
        <taxon>Aphididae</taxon>
        <taxon>Sipha</taxon>
    </lineage>
</organism>
<dbReference type="RefSeq" id="XP_025409106.1">
    <property type="nucleotide sequence ID" value="XM_025553321.1"/>
</dbReference>
<gene>
    <name evidence="3" type="primary">LOC112682648</name>
</gene>
<keyword evidence="2" id="KW-1185">Reference proteome</keyword>
<dbReference type="Pfam" id="PF00583">
    <property type="entry name" value="Acetyltransf_1"/>
    <property type="match status" value="1"/>
</dbReference>
<dbReference type="GeneID" id="112682648"/>
<dbReference type="OrthoDB" id="6588672at2759"/>
<feature type="domain" description="N-acetyltransferase" evidence="1">
    <location>
        <begin position="34"/>
        <end position="232"/>
    </location>
</feature>
<sequence>MFKSDDFLTINWTDEFLKERIDLTRVWTTLDNGIEIHELQLNRIDEVMEMIKKYYIIEEPLMDRSQMFIDDKSVEEYLYLAQHWIMNTLSTIAVEQETGNIVGFLINKFNHAIDKNREFSKERIYEGKIWNELQTFKHYLTKRGNAFEHHNVQSVLEIYLWFVLPSYRNKGIGKELLRNVMLRQLPEYEWSNINVITGVFTSKVSQHIAESLGMETLYDFLYEEWILKNKVNDKHEEFFKKTTSNNYSAKVMSKFNTTSILTQLRESQSQEPRAERNE</sequence>
<dbReference type="SUPFAM" id="SSF55729">
    <property type="entry name" value="Acyl-CoA N-acyltransferases (Nat)"/>
    <property type="match status" value="1"/>
</dbReference>
<protein>
    <submittedName>
        <fullName evidence="3">Uncharacterized protein LOC112682648</fullName>
    </submittedName>
</protein>
<evidence type="ECO:0000259" key="1">
    <source>
        <dbReference type="PROSITE" id="PS51186"/>
    </source>
</evidence>
<dbReference type="Gene3D" id="3.40.630.30">
    <property type="match status" value="1"/>
</dbReference>
<dbReference type="InterPro" id="IPR000182">
    <property type="entry name" value="GNAT_dom"/>
</dbReference>
<dbReference type="PROSITE" id="PS51186">
    <property type="entry name" value="GNAT"/>
    <property type="match status" value="1"/>
</dbReference>
<name>A0A8B8FEW5_9HEMI</name>
<dbReference type="Proteomes" id="UP000694846">
    <property type="component" value="Unplaced"/>
</dbReference>
<dbReference type="GO" id="GO:0008080">
    <property type="term" value="F:N-acetyltransferase activity"/>
    <property type="evidence" value="ECO:0007669"/>
    <property type="project" value="TreeGrafter"/>
</dbReference>
<accession>A0A8B8FEW5</accession>
<dbReference type="CDD" id="cd04301">
    <property type="entry name" value="NAT_SF"/>
    <property type="match status" value="1"/>
</dbReference>
<reference evidence="3" key="1">
    <citation type="submission" date="2025-08" db="UniProtKB">
        <authorList>
            <consortium name="RefSeq"/>
        </authorList>
    </citation>
    <scope>IDENTIFICATION</scope>
    <source>
        <tissue evidence="3">Whole body</tissue>
    </source>
</reference>